<name>A0A807LKS4_9ENTR</name>
<dbReference type="EMBL" id="CP019445">
    <property type="protein sequence ID" value="APZ05912.1"/>
    <property type="molecule type" value="Genomic_DNA"/>
</dbReference>
<evidence type="ECO:0000313" key="1">
    <source>
        <dbReference type="EMBL" id="APZ05912.1"/>
    </source>
</evidence>
<protein>
    <submittedName>
        <fullName evidence="1">Transcriptional regulator</fullName>
    </submittedName>
</protein>
<evidence type="ECO:0000313" key="2">
    <source>
        <dbReference type="Proteomes" id="UP000187148"/>
    </source>
</evidence>
<accession>A0A807LKS4</accession>
<gene>
    <name evidence="1" type="primary">bssR</name>
    <name evidence="1" type="ORF">BWI95_13080</name>
</gene>
<dbReference type="AlphaFoldDB" id="A0A807LKS4"/>
<dbReference type="RefSeq" id="WP_076769614.1">
    <property type="nucleotide sequence ID" value="NZ_CP019445.1"/>
</dbReference>
<dbReference type="Proteomes" id="UP000187148">
    <property type="component" value="Chromosome"/>
</dbReference>
<proteinExistence type="predicted"/>
<sequence length="127" mass="14588">MTADELARRLLMKLMTARTDLAAYIQMRKAKGYMSVNENDRLREMFFALALEIRDKSERLQEIQDRDTRSAMYSAEEALSSAAVSLMTGRRDCANFISVNVDKLERSLNILDYSLQYLNEHSPLAEA</sequence>
<reference evidence="1 2" key="1">
    <citation type="submission" date="2017-01" db="EMBL/GenBank/DDBJ databases">
        <authorList>
            <person name="Cao J.-M."/>
        </authorList>
    </citation>
    <scope>NUCLEOTIDE SEQUENCE [LARGE SCALE GENOMIC DNA]</scope>
    <source>
        <strain evidence="1 2">888-76</strain>
    </source>
</reference>
<dbReference type="InterPro" id="IPR020359">
    <property type="entry name" value="Biofilm_regulator_BssR"/>
</dbReference>
<dbReference type="KEGG" id="kco:BWI95_13080"/>
<dbReference type="Pfam" id="PF10799">
    <property type="entry name" value="YliH"/>
    <property type="match status" value="1"/>
</dbReference>
<organism evidence="1 2">
    <name type="scientific">Kosakonia cowanii JCM 10956 = DSM 18146</name>
    <dbReference type="NCBI Taxonomy" id="1300165"/>
    <lineage>
        <taxon>Bacteria</taxon>
        <taxon>Pseudomonadati</taxon>
        <taxon>Pseudomonadota</taxon>
        <taxon>Gammaproteobacteria</taxon>
        <taxon>Enterobacterales</taxon>
        <taxon>Enterobacteriaceae</taxon>
        <taxon>Kosakonia</taxon>
    </lineage>
</organism>
<keyword evidence="2" id="KW-1185">Reference proteome</keyword>